<protein>
    <submittedName>
        <fullName evidence="8">DoxX family protein</fullName>
    </submittedName>
</protein>
<evidence type="ECO:0000256" key="2">
    <source>
        <dbReference type="ARBA" id="ARBA00006679"/>
    </source>
</evidence>
<name>A0A0A1YQR9_9PSED</name>
<dbReference type="OrthoDB" id="346004at2"/>
<accession>A0A0A1YQR9</accession>
<dbReference type="RefSeq" id="WP_025164515.1">
    <property type="nucleotide sequence ID" value="NZ_AWSQ01000001.1"/>
</dbReference>
<evidence type="ECO:0000256" key="7">
    <source>
        <dbReference type="SAM" id="Phobius"/>
    </source>
</evidence>
<evidence type="ECO:0000313" key="9">
    <source>
        <dbReference type="Proteomes" id="UP000030063"/>
    </source>
</evidence>
<dbReference type="STRING" id="1395571.TMS3_0107030"/>
<keyword evidence="4 7" id="KW-0812">Transmembrane</keyword>
<comment type="similarity">
    <text evidence="2">Belongs to the DoxX family.</text>
</comment>
<dbReference type="GO" id="GO:0005886">
    <property type="term" value="C:plasma membrane"/>
    <property type="evidence" value="ECO:0007669"/>
    <property type="project" value="UniProtKB-SubCell"/>
</dbReference>
<organism evidence="8 9">
    <name type="scientific">Pseudomonas taeanensis MS-3</name>
    <dbReference type="NCBI Taxonomy" id="1395571"/>
    <lineage>
        <taxon>Bacteria</taxon>
        <taxon>Pseudomonadati</taxon>
        <taxon>Pseudomonadota</taxon>
        <taxon>Gammaproteobacteria</taxon>
        <taxon>Pseudomonadales</taxon>
        <taxon>Pseudomonadaceae</taxon>
        <taxon>Pseudomonas</taxon>
    </lineage>
</organism>
<feature type="transmembrane region" description="Helical" evidence="7">
    <location>
        <begin position="50"/>
        <end position="69"/>
    </location>
</feature>
<keyword evidence="3" id="KW-1003">Cell membrane</keyword>
<comment type="subcellular location">
    <subcellularLocation>
        <location evidence="1">Cell membrane</location>
        <topology evidence="1">Multi-pass membrane protein</topology>
    </subcellularLocation>
</comment>
<dbReference type="InterPro" id="IPR032808">
    <property type="entry name" value="DoxX"/>
</dbReference>
<evidence type="ECO:0000256" key="4">
    <source>
        <dbReference type="ARBA" id="ARBA00022692"/>
    </source>
</evidence>
<evidence type="ECO:0000256" key="6">
    <source>
        <dbReference type="ARBA" id="ARBA00023136"/>
    </source>
</evidence>
<dbReference type="InterPro" id="IPR051907">
    <property type="entry name" value="DoxX-like_oxidoreductase"/>
</dbReference>
<dbReference type="PANTHER" id="PTHR33452">
    <property type="entry name" value="OXIDOREDUCTASE CATD-RELATED"/>
    <property type="match status" value="1"/>
</dbReference>
<feature type="transmembrane region" description="Helical" evidence="7">
    <location>
        <begin position="107"/>
        <end position="128"/>
    </location>
</feature>
<dbReference type="EMBL" id="AWSQ01000001">
    <property type="protein sequence ID" value="KFX71671.1"/>
    <property type="molecule type" value="Genomic_DNA"/>
</dbReference>
<dbReference type="AlphaFoldDB" id="A0A0A1YQR9"/>
<proteinExistence type="inferred from homology"/>
<comment type="caution">
    <text evidence="8">The sequence shown here is derived from an EMBL/GenBank/DDBJ whole genome shotgun (WGS) entry which is preliminary data.</text>
</comment>
<reference evidence="8 9" key="1">
    <citation type="journal article" date="2014" name="Genome Announc.">
        <title>Draft Genome Sequence of Petroleum Oil-Degrading Marine Bacterium Pseudomonas taeanensis Strain MS-3, Isolated from a Crude Oil-Contaminated Seashore.</title>
        <authorList>
            <person name="Lee S.Y."/>
            <person name="Kim S.H."/>
            <person name="Lee D.G."/>
            <person name="Shin S."/>
            <person name="Yun S.H."/>
            <person name="Choi C.W."/>
            <person name="Chung Y.H."/>
            <person name="Choi J.S."/>
            <person name="Kahng H.Y."/>
            <person name="Kim S.I."/>
        </authorList>
    </citation>
    <scope>NUCLEOTIDE SEQUENCE [LARGE SCALE GENOMIC DNA]</scope>
    <source>
        <strain evidence="8 9">MS-3</strain>
    </source>
</reference>
<keyword evidence="6 7" id="KW-0472">Membrane</keyword>
<evidence type="ECO:0000256" key="1">
    <source>
        <dbReference type="ARBA" id="ARBA00004651"/>
    </source>
</evidence>
<evidence type="ECO:0000256" key="5">
    <source>
        <dbReference type="ARBA" id="ARBA00022989"/>
    </source>
</evidence>
<evidence type="ECO:0000256" key="3">
    <source>
        <dbReference type="ARBA" id="ARBA00022475"/>
    </source>
</evidence>
<evidence type="ECO:0000313" key="8">
    <source>
        <dbReference type="EMBL" id="KFX71671.1"/>
    </source>
</evidence>
<keyword evidence="5 7" id="KW-1133">Transmembrane helix</keyword>
<dbReference type="PANTHER" id="PTHR33452:SF4">
    <property type="entry name" value="BLL4328 PROTEIN"/>
    <property type="match status" value="1"/>
</dbReference>
<feature type="transmembrane region" description="Helical" evidence="7">
    <location>
        <begin position="12"/>
        <end position="30"/>
    </location>
</feature>
<dbReference type="eggNOG" id="COG2259">
    <property type="taxonomic scope" value="Bacteria"/>
</dbReference>
<sequence length="140" mass="15052">MSALIAQLNSQWAPRLLSVLRIVTAVLFLQHGTAKLLGFPHVPFFDGLSLFSLIGLAGVLELVGGLLLIAGLLTRLTAFILSGEMAFAYFIGHAPKGFFPILNNGELAILFCFVFLYLAAAGGGAWSLDRRLCRSKLNST</sequence>
<dbReference type="Pfam" id="PF07681">
    <property type="entry name" value="DoxX"/>
    <property type="match status" value="1"/>
</dbReference>
<dbReference type="Proteomes" id="UP000030063">
    <property type="component" value="Unassembled WGS sequence"/>
</dbReference>
<keyword evidence="9" id="KW-1185">Reference proteome</keyword>
<feature type="transmembrane region" description="Helical" evidence="7">
    <location>
        <begin position="76"/>
        <end position="95"/>
    </location>
</feature>
<gene>
    <name evidence="8" type="ORF">TMS3_0107030</name>
</gene>